<feature type="region of interest" description="Disordered" evidence="1">
    <location>
        <begin position="1"/>
        <end position="39"/>
    </location>
</feature>
<sequence>MSTSVWSPPLSSSDWDPSSWFPSPLSSDPASPSWEDGDRTVSRLRGRCAPFCGDEGPGRDETVEDHGPACESSPDLVLRDVVTRTGTGTGTVLGSLAVPYLHGVYRSWDAATVERRGYVQIEVDAGTQDSLVQLCLTPEQARAVAAGLYGLAAKVERSGRTPGD</sequence>
<dbReference type="AlphaFoldDB" id="A0A4V2FY67"/>
<proteinExistence type="predicted"/>
<organism evidence="2 3">
    <name type="scientific">Kribbella rubisoli</name>
    <dbReference type="NCBI Taxonomy" id="3075929"/>
    <lineage>
        <taxon>Bacteria</taxon>
        <taxon>Bacillati</taxon>
        <taxon>Actinomycetota</taxon>
        <taxon>Actinomycetes</taxon>
        <taxon>Propionibacteriales</taxon>
        <taxon>Kribbellaceae</taxon>
        <taxon>Kribbella</taxon>
    </lineage>
</organism>
<dbReference type="EMBL" id="SHKR01000012">
    <property type="protein sequence ID" value="RZU16416.1"/>
    <property type="molecule type" value="Genomic_DNA"/>
</dbReference>
<evidence type="ECO:0000313" key="2">
    <source>
        <dbReference type="EMBL" id="RZU16416.1"/>
    </source>
</evidence>
<dbReference type="RefSeq" id="WP_130445327.1">
    <property type="nucleotide sequence ID" value="NZ_SHKR01000012.1"/>
</dbReference>
<reference evidence="2 3" key="1">
    <citation type="journal article" date="2015" name="Stand. Genomic Sci.">
        <title>Genomic Encyclopedia of Bacterial and Archaeal Type Strains, Phase III: the genomes of soil and plant-associated and newly described type strains.</title>
        <authorList>
            <person name="Whitman W.B."/>
            <person name="Woyke T."/>
            <person name="Klenk H.P."/>
            <person name="Zhou Y."/>
            <person name="Lilburn T.G."/>
            <person name="Beck B.J."/>
            <person name="De Vos P."/>
            <person name="Vandamme P."/>
            <person name="Eisen J.A."/>
            <person name="Garrity G."/>
            <person name="Hugenholtz P."/>
            <person name="Kyrpides N.C."/>
        </authorList>
    </citation>
    <scope>NUCLEOTIDE SEQUENCE [LARGE SCALE GENOMIC DNA]</scope>
    <source>
        <strain evidence="2 3">VKM Ac-2540</strain>
    </source>
</reference>
<protein>
    <submittedName>
        <fullName evidence="2">Uncharacterized protein</fullName>
    </submittedName>
</protein>
<dbReference type="Proteomes" id="UP000292027">
    <property type="component" value="Unassembled WGS sequence"/>
</dbReference>
<keyword evidence="3" id="KW-1185">Reference proteome</keyword>
<name>A0A4V2FY67_9ACTN</name>
<feature type="compositionally biased region" description="Low complexity" evidence="1">
    <location>
        <begin position="1"/>
        <end position="33"/>
    </location>
</feature>
<evidence type="ECO:0000256" key="1">
    <source>
        <dbReference type="SAM" id="MobiDB-lite"/>
    </source>
</evidence>
<evidence type="ECO:0000313" key="3">
    <source>
        <dbReference type="Proteomes" id="UP000292027"/>
    </source>
</evidence>
<gene>
    <name evidence="2" type="ORF">EV645_3981</name>
</gene>
<accession>A0A4V2FY67</accession>
<comment type="caution">
    <text evidence="2">The sequence shown here is derived from an EMBL/GenBank/DDBJ whole genome shotgun (WGS) entry which is preliminary data.</text>
</comment>